<evidence type="ECO:0000259" key="3">
    <source>
        <dbReference type="Pfam" id="PF08450"/>
    </source>
</evidence>
<dbReference type="InterPro" id="IPR051262">
    <property type="entry name" value="SMP-30/CGR1_Lactonase"/>
</dbReference>
<keyword evidence="1" id="KW-0378">Hydrolase</keyword>
<protein>
    <submittedName>
        <fullName evidence="4">SMP-30/gluconolactonase/LRE family protein</fullName>
    </submittedName>
</protein>
<keyword evidence="2" id="KW-0732">Signal</keyword>
<gene>
    <name evidence="4" type="ORF">ACFMB1_10590</name>
</gene>
<comment type="caution">
    <text evidence="4">The sequence shown here is derived from an EMBL/GenBank/DDBJ whole genome shotgun (WGS) entry which is preliminary data.</text>
</comment>
<evidence type="ECO:0000313" key="4">
    <source>
        <dbReference type="EMBL" id="MFC6035993.1"/>
    </source>
</evidence>
<dbReference type="EMBL" id="JBHPON010000002">
    <property type="protein sequence ID" value="MFC6035993.1"/>
    <property type="molecule type" value="Genomic_DNA"/>
</dbReference>
<proteinExistence type="predicted"/>
<name>A0ABW1KZ73_9PROT</name>
<dbReference type="RefSeq" id="WP_379882783.1">
    <property type="nucleotide sequence ID" value="NZ_JBHPON010000002.1"/>
</dbReference>
<evidence type="ECO:0000256" key="1">
    <source>
        <dbReference type="ARBA" id="ARBA00022801"/>
    </source>
</evidence>
<dbReference type="InterPro" id="IPR013658">
    <property type="entry name" value="SGL"/>
</dbReference>
<dbReference type="PROSITE" id="PS51257">
    <property type="entry name" value="PROKAR_LIPOPROTEIN"/>
    <property type="match status" value="1"/>
</dbReference>
<dbReference type="PANTHER" id="PTHR47572">
    <property type="entry name" value="LIPOPROTEIN-RELATED"/>
    <property type="match status" value="1"/>
</dbReference>
<dbReference type="InterPro" id="IPR011042">
    <property type="entry name" value="6-blade_b-propeller_TolB-like"/>
</dbReference>
<keyword evidence="5" id="KW-1185">Reference proteome</keyword>
<feature type="chain" id="PRO_5046596460" evidence="2">
    <location>
        <begin position="24"/>
        <end position="360"/>
    </location>
</feature>
<dbReference type="Proteomes" id="UP001596116">
    <property type="component" value="Unassembled WGS sequence"/>
</dbReference>
<dbReference type="PANTHER" id="PTHR47572:SF4">
    <property type="entry name" value="LACTONASE DRP35"/>
    <property type="match status" value="1"/>
</dbReference>
<accession>A0ABW1KZ73</accession>
<dbReference type="Gene3D" id="2.120.10.30">
    <property type="entry name" value="TolB, C-terminal domain"/>
    <property type="match status" value="1"/>
</dbReference>
<evidence type="ECO:0000313" key="5">
    <source>
        <dbReference type="Proteomes" id="UP001596116"/>
    </source>
</evidence>
<dbReference type="SUPFAM" id="SSF63829">
    <property type="entry name" value="Calcium-dependent phosphotriesterase"/>
    <property type="match status" value="1"/>
</dbReference>
<dbReference type="Pfam" id="PF08450">
    <property type="entry name" value="SGL"/>
    <property type="match status" value="1"/>
</dbReference>
<sequence>MYRTVFSLVFAFAALGCGNGDNAATGAAPSVAAPYAFTDATLFPPDRTLTHAEDGVVLSDGSVLVGDWDHGLVVLAPDGTHRAFGDFAAAGFKSKPAPDWNSPNGISLEPDGAHALVADITSGHIYRVNVTSEAVTRIYDHPFGVNNVVRDPSGAIWFTQSTTNTEGEGSEARMFAAADRPLTDGAVFRIAPEQISAGEIQPERVIDGMAFANGIAFDAARNRLYVAELMAHRVLSFDVDAGTGALSNRQTLVEVVTPDNIELDEGGALWIASPAANAVYIADPETGAMRTFFEPSPETSRALVAQVRQRAENGEGILDLIGPEMFEPMPGLLTGVILSPDGGPVYVSGLGDALVKIDRE</sequence>
<feature type="signal peptide" evidence="2">
    <location>
        <begin position="1"/>
        <end position="23"/>
    </location>
</feature>
<feature type="domain" description="SMP-30/Gluconolactonase/LRE-like region" evidence="3">
    <location>
        <begin position="145"/>
        <end position="289"/>
    </location>
</feature>
<reference evidence="4 5" key="1">
    <citation type="submission" date="2024-09" db="EMBL/GenBank/DDBJ databases">
        <authorList>
            <person name="Zhang Z.-H."/>
        </authorList>
    </citation>
    <scope>NUCLEOTIDE SEQUENCE [LARGE SCALE GENOMIC DNA]</scope>
    <source>
        <strain evidence="4 5">HHTR114</strain>
    </source>
</reference>
<organism evidence="4 5">
    <name type="scientific">Hyphococcus aureus</name>
    <dbReference type="NCBI Taxonomy" id="2666033"/>
    <lineage>
        <taxon>Bacteria</taxon>
        <taxon>Pseudomonadati</taxon>
        <taxon>Pseudomonadota</taxon>
        <taxon>Alphaproteobacteria</taxon>
        <taxon>Parvularculales</taxon>
        <taxon>Parvularculaceae</taxon>
        <taxon>Hyphococcus</taxon>
    </lineage>
</organism>
<evidence type="ECO:0000256" key="2">
    <source>
        <dbReference type="SAM" id="SignalP"/>
    </source>
</evidence>